<sequence length="126" mass="13340">MLSPLLHLIANSNVKQINLTLSIDAKTQKSCVIVQSQLDINSQAKLAHPSNTGSVADVYSKLSTPLIITVNSIDEIDIAIASQIHDFVQTSEVALADSNVQNALASISSAITAANELNKSAKKTKD</sequence>
<reference evidence="1 2" key="1">
    <citation type="submission" date="2018-01" db="EMBL/GenBank/DDBJ databases">
        <title>Whole genome sequencing of Histamine producing bacteria.</title>
        <authorList>
            <person name="Butler K."/>
        </authorList>
    </citation>
    <scope>NUCLEOTIDE SEQUENCE [LARGE SCALE GENOMIC DNA]</scope>
    <source>
        <strain evidence="1 2">A1-4</strain>
    </source>
</reference>
<accession>A0AAX0YT14</accession>
<gene>
    <name evidence="1" type="ORF">C0W53_15775</name>
</gene>
<dbReference type="RefSeq" id="WP_045043095.1">
    <property type="nucleotide sequence ID" value="NZ_JZTB01000014.1"/>
</dbReference>
<proteinExistence type="predicted"/>
<dbReference type="EMBL" id="PYOZ01000010">
    <property type="protein sequence ID" value="PSX44085.1"/>
    <property type="molecule type" value="Genomic_DNA"/>
</dbReference>
<organism evidence="1 2">
    <name type="scientific">Photobacterium kishitanii</name>
    <dbReference type="NCBI Taxonomy" id="318456"/>
    <lineage>
        <taxon>Bacteria</taxon>
        <taxon>Pseudomonadati</taxon>
        <taxon>Pseudomonadota</taxon>
        <taxon>Gammaproteobacteria</taxon>
        <taxon>Vibrionales</taxon>
        <taxon>Vibrionaceae</taxon>
        <taxon>Photobacterium</taxon>
    </lineage>
</organism>
<dbReference type="Proteomes" id="UP000240728">
    <property type="component" value="Unassembled WGS sequence"/>
</dbReference>
<evidence type="ECO:0000313" key="2">
    <source>
        <dbReference type="Proteomes" id="UP000240728"/>
    </source>
</evidence>
<protein>
    <submittedName>
        <fullName evidence="1">Uncharacterized protein</fullName>
    </submittedName>
</protein>
<comment type="caution">
    <text evidence="1">The sequence shown here is derived from an EMBL/GenBank/DDBJ whole genome shotgun (WGS) entry which is preliminary data.</text>
</comment>
<evidence type="ECO:0000313" key="1">
    <source>
        <dbReference type="EMBL" id="PSX44085.1"/>
    </source>
</evidence>
<keyword evidence="2" id="KW-1185">Reference proteome</keyword>
<name>A0AAX0YT14_9GAMM</name>
<dbReference type="AlphaFoldDB" id="A0AAX0YT14"/>